<organism evidence="1 2">
    <name type="scientific">Araneus ventricosus</name>
    <name type="common">Orbweaver spider</name>
    <name type="synonym">Epeira ventricosa</name>
    <dbReference type="NCBI Taxonomy" id="182803"/>
    <lineage>
        <taxon>Eukaryota</taxon>
        <taxon>Metazoa</taxon>
        <taxon>Ecdysozoa</taxon>
        <taxon>Arthropoda</taxon>
        <taxon>Chelicerata</taxon>
        <taxon>Arachnida</taxon>
        <taxon>Araneae</taxon>
        <taxon>Araneomorphae</taxon>
        <taxon>Entelegynae</taxon>
        <taxon>Araneoidea</taxon>
        <taxon>Araneidae</taxon>
        <taxon>Araneus</taxon>
    </lineage>
</organism>
<accession>A0A4Y2EGV2</accession>
<protein>
    <submittedName>
        <fullName evidence="1">Uncharacterized protein</fullName>
    </submittedName>
</protein>
<sequence length="88" mass="10172">MLLLEFWSLRYGSQARWFSPSRNNAAFPEDMGSSHAIGRRRTHFISLSHTPVTNGLTPRPQTKCWPSVGKRVRSIVQIRYRLHSSHLP</sequence>
<evidence type="ECO:0000313" key="1">
    <source>
        <dbReference type="EMBL" id="GBM27094.1"/>
    </source>
</evidence>
<dbReference type="EMBL" id="BGPR01000576">
    <property type="protein sequence ID" value="GBM27094.1"/>
    <property type="molecule type" value="Genomic_DNA"/>
</dbReference>
<dbReference type="AlphaFoldDB" id="A0A4Y2EGV2"/>
<keyword evidence="2" id="KW-1185">Reference proteome</keyword>
<gene>
    <name evidence="1" type="ORF">AVEN_189868_1</name>
</gene>
<reference evidence="1 2" key="1">
    <citation type="journal article" date="2019" name="Sci. Rep.">
        <title>Orb-weaving spider Araneus ventricosus genome elucidates the spidroin gene catalogue.</title>
        <authorList>
            <person name="Kono N."/>
            <person name="Nakamura H."/>
            <person name="Ohtoshi R."/>
            <person name="Moran D.A.P."/>
            <person name="Shinohara A."/>
            <person name="Yoshida Y."/>
            <person name="Fujiwara M."/>
            <person name="Mori M."/>
            <person name="Tomita M."/>
            <person name="Arakawa K."/>
        </authorList>
    </citation>
    <scope>NUCLEOTIDE SEQUENCE [LARGE SCALE GENOMIC DNA]</scope>
</reference>
<dbReference type="Proteomes" id="UP000499080">
    <property type="component" value="Unassembled WGS sequence"/>
</dbReference>
<proteinExistence type="predicted"/>
<comment type="caution">
    <text evidence="1">The sequence shown here is derived from an EMBL/GenBank/DDBJ whole genome shotgun (WGS) entry which is preliminary data.</text>
</comment>
<evidence type="ECO:0000313" key="2">
    <source>
        <dbReference type="Proteomes" id="UP000499080"/>
    </source>
</evidence>
<name>A0A4Y2EGV2_ARAVE</name>